<proteinExistence type="predicted"/>
<feature type="signal peptide" evidence="1">
    <location>
        <begin position="1"/>
        <end position="19"/>
    </location>
</feature>
<organism evidence="2">
    <name type="scientific">Hanusia phi</name>
    <dbReference type="NCBI Taxonomy" id="3032"/>
    <lineage>
        <taxon>Eukaryota</taxon>
        <taxon>Cryptophyceae</taxon>
        <taxon>Pyrenomonadales</taxon>
        <taxon>Geminigeraceae</taxon>
        <taxon>Hanusia</taxon>
    </lineage>
</organism>
<dbReference type="EMBL" id="HBEO01036762">
    <property type="protein sequence ID" value="CAD8510738.1"/>
    <property type="molecule type" value="Transcribed_RNA"/>
</dbReference>
<feature type="chain" id="PRO_5030951329" evidence="1">
    <location>
        <begin position="20"/>
        <end position="157"/>
    </location>
</feature>
<dbReference type="AlphaFoldDB" id="A0A7S0I4L6"/>
<name>A0A7S0I4L6_9CRYP</name>
<evidence type="ECO:0000256" key="1">
    <source>
        <dbReference type="SAM" id="SignalP"/>
    </source>
</evidence>
<sequence>MKLFLAAVLLMLAGTRTISQQVTVKEKDHHCFIDVFEEVLGIIDLDFASIMAPIQPCCGELNKFLKLAKASSQPWKYQGRRRWYLGWAGLSCDEVCANNGEMCDDNVTQIALADEDRALKVALSSFPEDCYKISTSSEHSLFSQLFPAILNIEGRMA</sequence>
<evidence type="ECO:0000313" key="2">
    <source>
        <dbReference type="EMBL" id="CAD8510738.1"/>
    </source>
</evidence>
<reference evidence="2" key="1">
    <citation type="submission" date="2021-01" db="EMBL/GenBank/DDBJ databases">
        <authorList>
            <person name="Corre E."/>
            <person name="Pelletier E."/>
            <person name="Niang G."/>
            <person name="Scheremetjew M."/>
            <person name="Finn R."/>
            <person name="Kale V."/>
            <person name="Holt S."/>
            <person name="Cochrane G."/>
            <person name="Meng A."/>
            <person name="Brown T."/>
            <person name="Cohen L."/>
        </authorList>
    </citation>
    <scope>NUCLEOTIDE SEQUENCE</scope>
    <source>
        <strain evidence="2">CCMP325</strain>
    </source>
</reference>
<protein>
    <submittedName>
        <fullName evidence="2">Uncharacterized protein</fullName>
    </submittedName>
</protein>
<accession>A0A7S0I4L6</accession>
<keyword evidence="1" id="KW-0732">Signal</keyword>
<gene>
    <name evidence="2" type="ORF">HPHI1048_LOCUS24923</name>
</gene>